<evidence type="ECO:0000259" key="3">
    <source>
        <dbReference type="Pfam" id="PF25808"/>
    </source>
</evidence>
<feature type="domain" description="LAA1-like C-terminal TPR repeats" evidence="3">
    <location>
        <begin position="1818"/>
        <end position="1979"/>
    </location>
</feature>
<organism evidence="4 5">
    <name type="scientific">Pleurostoma richardsiae</name>
    <dbReference type="NCBI Taxonomy" id="41990"/>
    <lineage>
        <taxon>Eukaryota</taxon>
        <taxon>Fungi</taxon>
        <taxon>Dikarya</taxon>
        <taxon>Ascomycota</taxon>
        <taxon>Pezizomycotina</taxon>
        <taxon>Sordariomycetes</taxon>
        <taxon>Sordariomycetidae</taxon>
        <taxon>Calosphaeriales</taxon>
        <taxon>Pleurostomataceae</taxon>
        <taxon>Pleurostoma</taxon>
    </lineage>
</organism>
<dbReference type="InterPro" id="IPR016024">
    <property type="entry name" value="ARM-type_fold"/>
</dbReference>
<dbReference type="GO" id="GO:0005794">
    <property type="term" value="C:Golgi apparatus"/>
    <property type="evidence" value="ECO:0007669"/>
    <property type="project" value="TreeGrafter"/>
</dbReference>
<dbReference type="GO" id="GO:0042147">
    <property type="term" value="P:retrograde transport, endosome to Golgi"/>
    <property type="evidence" value="ECO:0007669"/>
    <property type="project" value="TreeGrafter"/>
</dbReference>
<dbReference type="GO" id="GO:0008104">
    <property type="term" value="P:intracellular protein localization"/>
    <property type="evidence" value="ECO:0007669"/>
    <property type="project" value="TreeGrafter"/>
</dbReference>
<dbReference type="Pfam" id="PF20210">
    <property type="entry name" value="Laa1_Sip1_HTR5"/>
    <property type="match status" value="1"/>
</dbReference>
<dbReference type="InterPro" id="IPR011989">
    <property type="entry name" value="ARM-like"/>
</dbReference>
<dbReference type="PANTHER" id="PTHR21663:SF0">
    <property type="entry name" value="HEAT REPEAT-CONTAINING PROTEIN 5B"/>
    <property type="match status" value="1"/>
</dbReference>
<dbReference type="GO" id="GO:0016020">
    <property type="term" value="C:membrane"/>
    <property type="evidence" value="ECO:0007669"/>
    <property type="project" value="TreeGrafter"/>
</dbReference>
<sequence>MSSAPTPDAPNGGANGEQPAPAGPAASSSNPELELSKLQALPTEQQELFLLTFVSTFSKHVLSLSPEDCTAQQFYLKKEVFQIINLTTPAPTRVIRNNLGKCLAHIFGKGDRKLLFETINDLVSIVSSGKSKGDNEIKTKHAAVVCLGDVYGAAGDSAIVLHQLASASLLKLLKASSNHAGLRAATLTALGKMIKMIQGSLDESVGRDIWKQARNHASSDKGSLVVVSACRCLRSLVRSTPYFRNSGDFDKLMSTIFKAFENPSRQARHAAADCFAEALARKPGTDVEEDPGFSSVTHSHPQNTIGTSLGEKTVETNYVRIVEVLTGELLGHPNISNNRYRLLISRRIVDIILQDVIGNKILGETGQTRAAKALINDILKNYPQALKERPEPTKHMLIASMGALASLIDSLGSAANNFAEPCRDGLLQVLQHPSYSVQVHTSACLKAFVLACPQQLLPCLSVCMNSLSRELGLLGSGRNSPRRCIGFAHGLAATLSASPARPLYGSVDINSRVLTMATNLLKSSGSSELRVASTQIQVAWMLIGGLMSLGPNFVKIHLSQLLLLWKNALPKPLAKDNTAHRNYLEASFLAHVRECALGSILAFLRFNSRLLTVDVSKRIATMLQSTTAFLRTLPKKKVTDDISERLTPALQLQDIDMMVERRVMQCYIKLVNLSPAGGSEALLQSNLLTLSISLFADPDNYSPNSLSAAIANAAGTFETIWDVGDNSGFGVTGLVSGFKVKPLPGQHESSMESSLQDENGPEDAIESLLLSPVCGTLEHDASMLYIGGHDDSSLLPDPPATEVVNMAIQLFAFVFPLTPAKVQESILEQIATFMAAGSLQRDNARKAAITVNVAAAFLSTLKVAVKETQSSPGDVTNMAVEKLLQDIIRGFVLDPDQYVRSLGYGAIARLCNAGGNAVTNHEIKFLVDTIVINREPSARAGCAMALGCIQTQIGGMAAGYHLKTILGILMSLCNDPHPTVHFWALEALARVADAAGLGFSPFVSSSLGMLAQLYVSDTHNSEVSSSITMNLEMELSTTAAIAHCVDSLINVLGPDLQDVTKSRELILTLVGQFQEEEDIQVQRASLGCLEHLSLYAPGYMHFADYVKLLQKYLNSEFPTLRDVAADGLYNIMKRNSYDVIEAAEAGFEDQLWLVLDGSPSHDGLRNIIRNWMRQTCLTDTTAWLQRFQGVLKLTRPKSAETDEAASKTTSNMPDLQDDEVAGFAAASGVAKDEKEGGSGSEVEPLRWQVTTFALSCLNDIFSLTARDVMTNGDSPAQIALQGRIADVVRMAFSAATSGVLEQRIWGLKIIGSVLKMFGKTPDPDFEEAMLLEQYQAQISSALTPAFAADSSPELASEAVNVCAAFIATGIVTDVDRMGRILKTLVGALENFSGENENAGIGDLKGLSSNAQVMVKMAVFAAWAELQVASSEQKYLLEVLKPHIGSLTPLWLESLREFARLRFEPDISMTLGPPSLSGSLDTIYAALNRETLLKFYQESWLKLVDAIASLIEQDSEFVFDALDGKATKGPSTNGQSKGPDINYRDEPLAFFFVLFGIAFEALATKPGQTDSLATQEQTLEILKALKKILHPSVSGHAIYREAIFSETMDLLDRLVLTEGLDVQGVIVEIARALCVAHPAARKAEEPDNGELSDDIDQLFELTRIIVLVLAGLLPNLTEANQPVRHVLTEEAVLLIRTSLNALVDAAEVFPSIIKTDLHACIIHIFATILATPSCQEVIVPQSLPTLKRFVAAMSNSRNQTEGGSSPTDVQLQGCLRRFLSIYLNAQKREAATSLPCVKNCLLAITVLFTGGKNHLPAADPLVARYLEEVVDCLTDRMTARIAANCIRTLLLQSSPTPADETIARHLLPRLISFVTNTEPEDPEHARGLVARTLSQYVATLSKDHAPVAMALVVPTLLARAAGEDDAEESGVYRETSARLLELASVDQAAFRGVVAGMSEGQKAFMEEVITAGRQTGQVEREAGSAGQPTIALKMNFVG</sequence>
<dbReference type="GO" id="GO:0030139">
    <property type="term" value="C:endocytic vesicle"/>
    <property type="evidence" value="ECO:0007669"/>
    <property type="project" value="TreeGrafter"/>
</dbReference>
<dbReference type="Pfam" id="PF25468">
    <property type="entry name" value="HEAT_HEATR5A"/>
    <property type="match status" value="1"/>
</dbReference>
<keyword evidence="5" id="KW-1185">Reference proteome</keyword>
<feature type="region of interest" description="Disordered" evidence="2">
    <location>
        <begin position="1"/>
        <end position="33"/>
    </location>
</feature>
<dbReference type="Gene3D" id="1.25.10.10">
    <property type="entry name" value="Leucine-rich Repeat Variant"/>
    <property type="match status" value="3"/>
</dbReference>
<feature type="region of interest" description="Disordered" evidence="2">
    <location>
        <begin position="286"/>
        <end position="307"/>
    </location>
</feature>
<gene>
    <name evidence="4" type="ORF">NKR23_g2200</name>
</gene>
<dbReference type="InterPro" id="IPR040108">
    <property type="entry name" value="Laa1/Sip1/HEATR5"/>
</dbReference>
<protein>
    <submittedName>
        <fullName evidence="4">ARM repeat-containing protein</fullName>
    </submittedName>
</protein>
<dbReference type="EMBL" id="JANBVO010000004">
    <property type="protein sequence ID" value="KAJ9154770.1"/>
    <property type="molecule type" value="Genomic_DNA"/>
</dbReference>
<feature type="compositionally biased region" description="Polar residues" evidence="2">
    <location>
        <begin position="294"/>
        <end position="307"/>
    </location>
</feature>
<dbReference type="PANTHER" id="PTHR21663">
    <property type="entry name" value="HYPOTHETICAL HEAT DOMAIN-CONTAINING"/>
    <property type="match status" value="1"/>
</dbReference>
<proteinExistence type="inferred from homology"/>
<dbReference type="GO" id="GO:0005829">
    <property type="term" value="C:cytosol"/>
    <property type="evidence" value="ECO:0007669"/>
    <property type="project" value="GOC"/>
</dbReference>
<reference evidence="4" key="1">
    <citation type="submission" date="2022-07" db="EMBL/GenBank/DDBJ databases">
        <title>Fungi with potential for degradation of polypropylene.</title>
        <authorList>
            <person name="Gostincar C."/>
        </authorList>
    </citation>
    <scope>NUCLEOTIDE SEQUENCE</scope>
    <source>
        <strain evidence="4">EXF-13308</strain>
    </source>
</reference>
<evidence type="ECO:0000313" key="5">
    <source>
        <dbReference type="Proteomes" id="UP001174694"/>
    </source>
</evidence>
<feature type="compositionally biased region" description="Low complexity" evidence="2">
    <location>
        <begin position="9"/>
        <end position="31"/>
    </location>
</feature>
<evidence type="ECO:0000256" key="1">
    <source>
        <dbReference type="ARBA" id="ARBA00008304"/>
    </source>
</evidence>
<accession>A0AA38S1W6</accession>
<comment type="similarity">
    <text evidence="1">Belongs to the HEATR5 family.</text>
</comment>
<dbReference type="FunFam" id="1.25.10.10:FF:000745">
    <property type="entry name" value="Chromosome 7, whole genome shotgun sequence"/>
    <property type="match status" value="1"/>
</dbReference>
<comment type="caution">
    <text evidence="4">The sequence shown here is derived from an EMBL/GenBank/DDBJ whole genome shotgun (WGS) entry which is preliminary data.</text>
</comment>
<evidence type="ECO:0000313" key="4">
    <source>
        <dbReference type="EMBL" id="KAJ9154770.1"/>
    </source>
</evidence>
<dbReference type="SUPFAM" id="SSF48371">
    <property type="entry name" value="ARM repeat"/>
    <property type="match status" value="2"/>
</dbReference>
<evidence type="ECO:0000256" key="2">
    <source>
        <dbReference type="SAM" id="MobiDB-lite"/>
    </source>
</evidence>
<dbReference type="InterPro" id="IPR057981">
    <property type="entry name" value="TPR_LAA1-like_C"/>
</dbReference>
<dbReference type="Pfam" id="PF25808">
    <property type="entry name" value="TPR_LAA1_C"/>
    <property type="match status" value="1"/>
</dbReference>
<name>A0AA38S1W6_9PEZI</name>
<dbReference type="Proteomes" id="UP001174694">
    <property type="component" value="Unassembled WGS sequence"/>
</dbReference>
<dbReference type="GO" id="GO:0006897">
    <property type="term" value="P:endocytosis"/>
    <property type="evidence" value="ECO:0007669"/>
    <property type="project" value="TreeGrafter"/>
</dbReference>
<dbReference type="InterPro" id="IPR046837">
    <property type="entry name" value="Laa1/Sip1/HEATR5-like_HEAT"/>
</dbReference>